<dbReference type="Proteomes" id="UP000664698">
    <property type="component" value="Unassembled WGS sequence"/>
</dbReference>
<dbReference type="RefSeq" id="WP_206571576.1">
    <property type="nucleotide sequence ID" value="NZ_JAFKCW010000007.1"/>
</dbReference>
<comment type="caution">
    <text evidence="1">The sequence shown here is derived from an EMBL/GenBank/DDBJ whole genome shotgun (WGS) entry which is preliminary data.</text>
</comment>
<proteinExistence type="predicted"/>
<protein>
    <submittedName>
        <fullName evidence="1">DUF3037 domain-containing protein</fullName>
    </submittedName>
</protein>
<gene>
    <name evidence="1" type="ORF">J0A67_22095</name>
</gene>
<name>A0ABS3BWA9_9BACT</name>
<dbReference type="Pfam" id="PF11236">
    <property type="entry name" value="DUF3037"/>
    <property type="match status" value="1"/>
</dbReference>
<dbReference type="EMBL" id="JAFKCW010000007">
    <property type="protein sequence ID" value="MBN7803577.1"/>
    <property type="molecule type" value="Genomic_DNA"/>
</dbReference>
<evidence type="ECO:0000313" key="2">
    <source>
        <dbReference type="Proteomes" id="UP000664698"/>
    </source>
</evidence>
<evidence type="ECO:0000313" key="1">
    <source>
        <dbReference type="EMBL" id="MBN7803577.1"/>
    </source>
</evidence>
<sequence length="127" mass="14383">MQGKHLFEYALVRLVPRVEREEFVNVGVVICCKRQNFISCKIHLPAEKLLALDPDADLDLFGCYLDSFEKICAGGQTGNPISLQDAASRFRWLTAVRSSMLQTSRPHTGFSENLEGTLRDLFEEYVT</sequence>
<keyword evidence="2" id="KW-1185">Reference proteome</keyword>
<organism evidence="1 2">
    <name type="scientific">Algoriphagus aestuariicola</name>
    <dbReference type="NCBI Taxonomy" id="1852016"/>
    <lineage>
        <taxon>Bacteria</taxon>
        <taxon>Pseudomonadati</taxon>
        <taxon>Bacteroidota</taxon>
        <taxon>Cytophagia</taxon>
        <taxon>Cytophagales</taxon>
        <taxon>Cyclobacteriaceae</taxon>
        <taxon>Algoriphagus</taxon>
    </lineage>
</organism>
<reference evidence="1 2" key="1">
    <citation type="submission" date="2021-03" db="EMBL/GenBank/DDBJ databases">
        <title>novel species isolated from a fishpond in China.</title>
        <authorList>
            <person name="Lu H."/>
            <person name="Cai Z."/>
        </authorList>
    </citation>
    <scope>NUCLEOTIDE SEQUENCE [LARGE SCALE GENOMIC DNA]</scope>
    <source>
        <strain evidence="1 2">JCM 31546</strain>
    </source>
</reference>
<dbReference type="InterPro" id="IPR021398">
    <property type="entry name" value="DUF3037"/>
</dbReference>
<accession>A0ABS3BWA9</accession>